<feature type="domain" description="AraC effector-binding" evidence="1">
    <location>
        <begin position="5"/>
        <end position="154"/>
    </location>
</feature>
<sequence>MTRITQIMQKKLPEMQLLSVRKTIHFFEEYSDFMGEAVGKIEERIKEADSYPSSGPIVCFHNMDLEKLDVEIGFQIAEPIAGKGAVKDSVLPARTIATAIDQGPYEKQDPTMEELMKWISENGYQPTGGIYYHYLNDDQRPEEELLTEMYLPITKQS</sequence>
<accession>A0ABS3L7D3</accession>
<keyword evidence="3" id="KW-1185">Reference proteome</keyword>
<gene>
    <name evidence="2" type="ORF">JZO70_00800</name>
</gene>
<name>A0ABS3L7D3_9ENTE</name>
<evidence type="ECO:0000259" key="1">
    <source>
        <dbReference type="SMART" id="SM00871"/>
    </source>
</evidence>
<comment type="caution">
    <text evidence="2">The sequence shown here is derived from an EMBL/GenBank/DDBJ whole genome shotgun (WGS) entry which is preliminary data.</text>
</comment>
<organism evidence="2 3">
    <name type="scientific">Candidatus Enterococcus moelleringii</name>
    <dbReference type="NCBI Taxonomy" id="2815325"/>
    <lineage>
        <taxon>Bacteria</taxon>
        <taxon>Bacillati</taxon>
        <taxon>Bacillota</taxon>
        <taxon>Bacilli</taxon>
        <taxon>Lactobacillales</taxon>
        <taxon>Enterococcaceae</taxon>
        <taxon>Enterococcus</taxon>
    </lineage>
</organism>
<protein>
    <submittedName>
        <fullName evidence="2">GyrI-like domain-containing protein</fullName>
    </submittedName>
</protein>
<dbReference type="RefSeq" id="WP_207671623.1">
    <property type="nucleotide sequence ID" value="NZ_JAFREM010000002.1"/>
</dbReference>
<dbReference type="Gene3D" id="3.20.80.10">
    <property type="entry name" value="Regulatory factor, effector binding domain"/>
    <property type="match status" value="1"/>
</dbReference>
<dbReference type="InterPro" id="IPR011256">
    <property type="entry name" value="Reg_factor_effector_dom_sf"/>
</dbReference>
<dbReference type="InterPro" id="IPR029442">
    <property type="entry name" value="GyrI-like"/>
</dbReference>
<dbReference type="Proteomes" id="UP000664601">
    <property type="component" value="Unassembled WGS sequence"/>
</dbReference>
<dbReference type="InterPro" id="IPR010499">
    <property type="entry name" value="AraC_E-bd"/>
</dbReference>
<dbReference type="SMART" id="SM00871">
    <property type="entry name" value="AraC_E_bind"/>
    <property type="match status" value="1"/>
</dbReference>
<dbReference type="Pfam" id="PF06445">
    <property type="entry name" value="GyrI-like"/>
    <property type="match status" value="1"/>
</dbReference>
<evidence type="ECO:0000313" key="3">
    <source>
        <dbReference type="Proteomes" id="UP000664601"/>
    </source>
</evidence>
<reference evidence="2 3" key="1">
    <citation type="submission" date="2021-03" db="EMBL/GenBank/DDBJ databases">
        <title>Enterococcal diversity collection.</title>
        <authorList>
            <person name="Gilmore M.S."/>
            <person name="Schwartzman J."/>
            <person name="Van Tyne D."/>
            <person name="Martin M."/>
            <person name="Earl A.M."/>
            <person name="Manson A.L."/>
            <person name="Straub T."/>
            <person name="Salamzade R."/>
            <person name="Saavedra J."/>
            <person name="Lebreton F."/>
            <person name="Prichula J."/>
            <person name="Schaufler K."/>
            <person name="Gaca A."/>
            <person name="Sgardioli B."/>
            <person name="Wagenaar J."/>
            <person name="Strong T."/>
        </authorList>
    </citation>
    <scope>NUCLEOTIDE SEQUENCE [LARGE SCALE GENOMIC DNA]</scope>
    <source>
        <strain evidence="2 3">669A</strain>
    </source>
</reference>
<proteinExistence type="predicted"/>
<dbReference type="SUPFAM" id="SSF55136">
    <property type="entry name" value="Probable bacterial effector-binding domain"/>
    <property type="match status" value="1"/>
</dbReference>
<dbReference type="EMBL" id="JAFREM010000002">
    <property type="protein sequence ID" value="MBO1304681.1"/>
    <property type="molecule type" value="Genomic_DNA"/>
</dbReference>
<evidence type="ECO:0000313" key="2">
    <source>
        <dbReference type="EMBL" id="MBO1304681.1"/>
    </source>
</evidence>